<sequence length="103" mass="11474">MSEAEGSWWQRVRVLFAVKLWLLAGLVEGEGRDVVFCLSTRPSSSTGARPYDPRSPRSRARAQKAVKVMTYLLGPAVLLGGQEGRRRRKVRTHNTPSALRAVL</sequence>
<protein>
    <submittedName>
        <fullName evidence="3">Putative secreted protein</fullName>
    </submittedName>
</protein>
<evidence type="ECO:0000256" key="1">
    <source>
        <dbReference type="SAM" id="MobiDB-lite"/>
    </source>
</evidence>
<feature type="chain" id="PRO_5014682489" evidence="2">
    <location>
        <begin position="30"/>
        <end position="103"/>
    </location>
</feature>
<accession>A0A2M4DJ65</accession>
<reference evidence="3" key="1">
    <citation type="submission" date="2018-01" db="EMBL/GenBank/DDBJ databases">
        <title>An insight into the sialome of Amazonian anophelines.</title>
        <authorList>
            <person name="Ribeiro J.M."/>
            <person name="Scarpassa V."/>
            <person name="Calvo E."/>
        </authorList>
    </citation>
    <scope>NUCLEOTIDE SEQUENCE</scope>
</reference>
<dbReference type="AlphaFoldDB" id="A0A2M4DJ65"/>
<keyword evidence="2" id="KW-0732">Signal</keyword>
<evidence type="ECO:0000256" key="2">
    <source>
        <dbReference type="SAM" id="SignalP"/>
    </source>
</evidence>
<organism evidence="3">
    <name type="scientific">Anopheles darlingi</name>
    <name type="common">Mosquito</name>
    <dbReference type="NCBI Taxonomy" id="43151"/>
    <lineage>
        <taxon>Eukaryota</taxon>
        <taxon>Metazoa</taxon>
        <taxon>Ecdysozoa</taxon>
        <taxon>Arthropoda</taxon>
        <taxon>Hexapoda</taxon>
        <taxon>Insecta</taxon>
        <taxon>Pterygota</taxon>
        <taxon>Neoptera</taxon>
        <taxon>Endopterygota</taxon>
        <taxon>Diptera</taxon>
        <taxon>Nematocera</taxon>
        <taxon>Culicoidea</taxon>
        <taxon>Culicidae</taxon>
        <taxon>Anophelinae</taxon>
        <taxon>Anopheles</taxon>
    </lineage>
</organism>
<evidence type="ECO:0000313" key="3">
    <source>
        <dbReference type="EMBL" id="MBW77582.1"/>
    </source>
</evidence>
<feature type="signal peptide" evidence="2">
    <location>
        <begin position="1"/>
        <end position="29"/>
    </location>
</feature>
<dbReference type="EMBL" id="GGFL01013404">
    <property type="protein sequence ID" value="MBW77582.1"/>
    <property type="molecule type" value="Transcribed_RNA"/>
</dbReference>
<feature type="region of interest" description="Disordered" evidence="1">
    <location>
        <begin position="83"/>
        <end position="103"/>
    </location>
</feature>
<name>A0A2M4DJ65_ANODA</name>
<proteinExistence type="predicted"/>